<dbReference type="PRINTS" id="PR00420">
    <property type="entry name" value="RNGMNOXGNASE"/>
</dbReference>
<dbReference type="RefSeq" id="WP_182839484.1">
    <property type="nucleotide sequence ID" value="NZ_BAAABQ010000017.1"/>
</dbReference>
<dbReference type="PANTHER" id="PTHR43004:SF19">
    <property type="entry name" value="BINDING MONOOXYGENASE, PUTATIVE (JCVI)-RELATED"/>
    <property type="match status" value="1"/>
</dbReference>
<dbReference type="Gene3D" id="3.50.50.60">
    <property type="entry name" value="FAD/NAD(P)-binding domain"/>
    <property type="match status" value="1"/>
</dbReference>
<dbReference type="InterPro" id="IPR002938">
    <property type="entry name" value="FAD-bd"/>
</dbReference>
<comment type="caution">
    <text evidence="5">The sequence shown here is derived from an EMBL/GenBank/DDBJ whole genome shotgun (WGS) entry which is preliminary data.</text>
</comment>
<dbReference type="PANTHER" id="PTHR43004">
    <property type="entry name" value="TRK SYSTEM POTASSIUM UPTAKE PROTEIN"/>
    <property type="match status" value="1"/>
</dbReference>
<dbReference type="SUPFAM" id="SSF51905">
    <property type="entry name" value="FAD/NAD(P)-binding domain"/>
    <property type="match status" value="1"/>
</dbReference>
<gene>
    <name evidence="5" type="ORF">BC739_006816</name>
</gene>
<evidence type="ECO:0000256" key="3">
    <source>
        <dbReference type="ARBA" id="ARBA00022827"/>
    </source>
</evidence>
<feature type="domain" description="FAD-binding" evidence="4">
    <location>
        <begin position="2"/>
        <end position="329"/>
    </location>
</feature>
<dbReference type="InterPro" id="IPR036188">
    <property type="entry name" value="FAD/NAD-bd_sf"/>
</dbReference>
<dbReference type="InterPro" id="IPR050641">
    <property type="entry name" value="RIFMO-like"/>
</dbReference>
<dbReference type="Proteomes" id="UP000517916">
    <property type="component" value="Unassembled WGS sequence"/>
</dbReference>
<evidence type="ECO:0000313" key="5">
    <source>
        <dbReference type="EMBL" id="MBA8929598.1"/>
    </source>
</evidence>
<proteinExistence type="predicted"/>
<dbReference type="Gene3D" id="3.30.70.2450">
    <property type="match status" value="1"/>
</dbReference>
<reference evidence="5 6" key="1">
    <citation type="submission" date="2020-08" db="EMBL/GenBank/DDBJ databases">
        <title>Genomic Encyclopedia of Archaeal and Bacterial Type Strains, Phase II (KMG-II): from individual species to whole genera.</title>
        <authorList>
            <person name="Goeker M."/>
        </authorList>
    </citation>
    <scope>NUCLEOTIDE SEQUENCE [LARGE SCALE GENOMIC DNA]</scope>
    <source>
        <strain evidence="5 6">DSM 43850</strain>
    </source>
</reference>
<accession>A0ABR6BRU7</accession>
<sequence>MAVLVAGAGPTGLVLACALLQRGVEVRVLDAAPEPARTSRALGLQARGVEILTRLGALGDLLERGLPVARVRVHLGGRQISEMRVGAAGGRGVIISQAEIEAALRRRLSELGGKVEWGLAVTDAEQDAEQVRVTVNGAEAVQADWLVGCDGAHSRVRKLAGIEFPGVPVIERFLLADVRVDLGHAHDGATTWLHRDGVFAAFALPGEHLWRLMADLPGSEEVTDVLAELQRVLPVRTGLTGVRLDRAEWTSTFRIQRRLASTYRRGRVLLAGDAAHIHSPFGGQGMNTGMGDAENLGWKLSLVQRWLAGESLLDTYQAERRPVAEGVLSTTTAATELLLATDPVRRLLRDHAVLPLMNLPTVQNRIVRQASQLDLTYRGGPLAPRTRFGAGPRLGDRVPSMCCARADGSLTSLHAELAGRWALVVGKGRPTPRVDRLGADLVVLHGDQPDTLLVRPDAHLAWREHRSAARLDAWLDNMLMRS</sequence>
<name>A0ABR6BRU7_9PSEU</name>
<keyword evidence="6" id="KW-1185">Reference proteome</keyword>
<dbReference type="Pfam" id="PF01494">
    <property type="entry name" value="FAD_binding_3"/>
    <property type="match status" value="1"/>
</dbReference>
<keyword evidence="2" id="KW-0285">Flavoprotein</keyword>
<organism evidence="5 6">
    <name type="scientific">Kutzneria viridogrisea</name>
    <dbReference type="NCBI Taxonomy" id="47990"/>
    <lineage>
        <taxon>Bacteria</taxon>
        <taxon>Bacillati</taxon>
        <taxon>Actinomycetota</taxon>
        <taxon>Actinomycetes</taxon>
        <taxon>Pseudonocardiales</taxon>
        <taxon>Pseudonocardiaceae</taxon>
        <taxon>Kutzneria</taxon>
    </lineage>
</organism>
<evidence type="ECO:0000313" key="6">
    <source>
        <dbReference type="Proteomes" id="UP000517916"/>
    </source>
</evidence>
<evidence type="ECO:0000256" key="2">
    <source>
        <dbReference type="ARBA" id="ARBA00022630"/>
    </source>
</evidence>
<evidence type="ECO:0000259" key="4">
    <source>
        <dbReference type="Pfam" id="PF01494"/>
    </source>
</evidence>
<comment type="cofactor">
    <cofactor evidence="1">
        <name>FAD</name>
        <dbReference type="ChEBI" id="CHEBI:57692"/>
    </cofactor>
</comment>
<protein>
    <submittedName>
        <fullName evidence="5">4,5-epoxidase</fullName>
    </submittedName>
</protein>
<evidence type="ECO:0000256" key="1">
    <source>
        <dbReference type="ARBA" id="ARBA00001974"/>
    </source>
</evidence>
<dbReference type="EMBL" id="JACJID010000005">
    <property type="protein sequence ID" value="MBA8929598.1"/>
    <property type="molecule type" value="Genomic_DNA"/>
</dbReference>
<keyword evidence="3" id="KW-0274">FAD</keyword>
<dbReference type="Gene3D" id="3.40.30.120">
    <property type="match status" value="1"/>
</dbReference>